<keyword evidence="2" id="KW-0808">Transferase</keyword>
<dbReference type="InterPro" id="IPR043502">
    <property type="entry name" value="DNA/RNA_pol_sf"/>
</dbReference>
<gene>
    <name evidence="10" type="primary">pol_2062</name>
    <name evidence="10" type="ORF">AVEN_65744_1</name>
</gene>
<dbReference type="SUPFAM" id="SSF56672">
    <property type="entry name" value="DNA/RNA polymerases"/>
    <property type="match status" value="1"/>
</dbReference>
<organism evidence="10 11">
    <name type="scientific">Araneus ventricosus</name>
    <name type="common">Orbweaver spider</name>
    <name type="synonym">Epeira ventricosa</name>
    <dbReference type="NCBI Taxonomy" id="182803"/>
    <lineage>
        <taxon>Eukaryota</taxon>
        <taxon>Metazoa</taxon>
        <taxon>Ecdysozoa</taxon>
        <taxon>Arthropoda</taxon>
        <taxon>Chelicerata</taxon>
        <taxon>Arachnida</taxon>
        <taxon>Araneae</taxon>
        <taxon>Araneomorphae</taxon>
        <taxon>Entelegynae</taxon>
        <taxon>Araneoidea</taxon>
        <taxon>Araneidae</taxon>
        <taxon>Araneus</taxon>
    </lineage>
</organism>
<evidence type="ECO:0000256" key="4">
    <source>
        <dbReference type="ARBA" id="ARBA00022722"/>
    </source>
</evidence>
<feature type="coiled-coil region" evidence="8">
    <location>
        <begin position="236"/>
        <end position="263"/>
    </location>
</feature>
<keyword evidence="11" id="KW-1185">Reference proteome</keyword>
<dbReference type="Pfam" id="PF17917">
    <property type="entry name" value="RT_RNaseH"/>
    <property type="match status" value="1"/>
</dbReference>
<dbReference type="GO" id="GO:0042575">
    <property type="term" value="C:DNA polymerase complex"/>
    <property type="evidence" value="ECO:0007669"/>
    <property type="project" value="UniProtKB-ARBA"/>
</dbReference>
<evidence type="ECO:0000256" key="5">
    <source>
        <dbReference type="ARBA" id="ARBA00022759"/>
    </source>
</evidence>
<proteinExistence type="predicted"/>
<evidence type="ECO:0000256" key="2">
    <source>
        <dbReference type="ARBA" id="ARBA00022679"/>
    </source>
</evidence>
<dbReference type="CDD" id="cd09274">
    <property type="entry name" value="RNase_HI_RT_Ty3"/>
    <property type="match status" value="1"/>
</dbReference>
<dbReference type="InterPro" id="IPR000477">
    <property type="entry name" value="RT_dom"/>
</dbReference>
<dbReference type="PANTHER" id="PTHR37984">
    <property type="entry name" value="PROTEIN CBG26694"/>
    <property type="match status" value="1"/>
</dbReference>
<comment type="caution">
    <text evidence="10">The sequence shown here is derived from an EMBL/GenBank/DDBJ whole genome shotgun (WGS) entry which is preliminary data.</text>
</comment>
<evidence type="ECO:0000256" key="6">
    <source>
        <dbReference type="ARBA" id="ARBA00022801"/>
    </source>
</evidence>
<dbReference type="Gene3D" id="3.30.420.10">
    <property type="entry name" value="Ribonuclease H-like superfamily/Ribonuclease H"/>
    <property type="match status" value="1"/>
</dbReference>
<dbReference type="Gene3D" id="1.10.340.70">
    <property type="match status" value="1"/>
</dbReference>
<evidence type="ECO:0000256" key="3">
    <source>
        <dbReference type="ARBA" id="ARBA00022695"/>
    </source>
</evidence>
<feature type="non-terminal residue" evidence="10">
    <location>
        <position position="1105"/>
    </location>
</feature>
<dbReference type="InterPro" id="IPR041373">
    <property type="entry name" value="RT_RNaseH"/>
</dbReference>
<evidence type="ECO:0000313" key="10">
    <source>
        <dbReference type="EMBL" id="GBN32073.1"/>
    </source>
</evidence>
<dbReference type="InterPro" id="IPR036397">
    <property type="entry name" value="RNaseH_sf"/>
</dbReference>
<evidence type="ECO:0000259" key="9">
    <source>
        <dbReference type="PROSITE" id="PS50878"/>
    </source>
</evidence>
<dbReference type="Gene3D" id="3.10.10.10">
    <property type="entry name" value="HIV Type 1 Reverse Transcriptase, subunit A, domain 1"/>
    <property type="match status" value="1"/>
</dbReference>
<dbReference type="SUPFAM" id="SSF57756">
    <property type="entry name" value="Retrovirus zinc finger-like domains"/>
    <property type="match status" value="1"/>
</dbReference>
<keyword evidence="8" id="KW-0175">Coiled coil</keyword>
<dbReference type="PANTHER" id="PTHR37984:SF5">
    <property type="entry name" value="PROTEIN NYNRIN-LIKE"/>
    <property type="match status" value="1"/>
</dbReference>
<dbReference type="Gene3D" id="4.10.60.10">
    <property type="entry name" value="Zinc finger, CCHC-type"/>
    <property type="match status" value="1"/>
</dbReference>
<dbReference type="GO" id="GO:0008270">
    <property type="term" value="F:zinc ion binding"/>
    <property type="evidence" value="ECO:0007669"/>
    <property type="project" value="InterPro"/>
</dbReference>
<evidence type="ECO:0000256" key="7">
    <source>
        <dbReference type="ARBA" id="ARBA00022918"/>
    </source>
</evidence>
<dbReference type="Gene3D" id="3.30.70.270">
    <property type="match status" value="2"/>
</dbReference>
<dbReference type="GO" id="GO:0004519">
    <property type="term" value="F:endonuclease activity"/>
    <property type="evidence" value="ECO:0007669"/>
    <property type="project" value="UniProtKB-KW"/>
</dbReference>
<dbReference type="InterPro" id="IPR041588">
    <property type="entry name" value="Integrase_H2C2"/>
</dbReference>
<accession>A0A4Y2MZC6</accession>
<dbReference type="FunFam" id="3.10.20.370:FF:000001">
    <property type="entry name" value="Retrovirus-related Pol polyprotein from transposon 17.6-like protein"/>
    <property type="match status" value="1"/>
</dbReference>
<reference evidence="10 11" key="1">
    <citation type="journal article" date="2019" name="Sci. Rep.">
        <title>Orb-weaving spider Araneus ventricosus genome elucidates the spidroin gene catalogue.</title>
        <authorList>
            <person name="Kono N."/>
            <person name="Nakamura H."/>
            <person name="Ohtoshi R."/>
            <person name="Moran D.A.P."/>
            <person name="Shinohara A."/>
            <person name="Yoshida Y."/>
            <person name="Fujiwara M."/>
            <person name="Mori M."/>
            <person name="Tomita M."/>
            <person name="Arakawa K."/>
        </authorList>
    </citation>
    <scope>NUCLEOTIDE SEQUENCE [LARGE SCALE GENOMIC DNA]</scope>
</reference>
<dbReference type="FunFam" id="1.10.340.70:FF:000001">
    <property type="entry name" value="Retrovirus-related Pol polyprotein from transposon gypsy-like Protein"/>
    <property type="match status" value="1"/>
</dbReference>
<dbReference type="GO" id="GO:0016787">
    <property type="term" value="F:hydrolase activity"/>
    <property type="evidence" value="ECO:0007669"/>
    <property type="project" value="UniProtKB-KW"/>
</dbReference>
<keyword evidence="6" id="KW-0378">Hydrolase</keyword>
<dbReference type="Proteomes" id="UP000499080">
    <property type="component" value="Unassembled WGS sequence"/>
</dbReference>
<keyword evidence="7" id="KW-0695">RNA-directed DNA polymerase</keyword>
<evidence type="ECO:0000313" key="11">
    <source>
        <dbReference type="Proteomes" id="UP000499080"/>
    </source>
</evidence>
<dbReference type="EMBL" id="BGPR01125404">
    <property type="protein sequence ID" value="GBN32073.1"/>
    <property type="molecule type" value="Genomic_DNA"/>
</dbReference>
<dbReference type="FunFam" id="3.30.70.270:FF:000020">
    <property type="entry name" value="Transposon Tf2-6 polyprotein-like Protein"/>
    <property type="match status" value="1"/>
</dbReference>
<dbReference type="Pfam" id="PF17921">
    <property type="entry name" value="Integrase_H2C2"/>
    <property type="match status" value="1"/>
</dbReference>
<dbReference type="OrthoDB" id="41323at2759"/>
<dbReference type="CDD" id="cd01647">
    <property type="entry name" value="RT_LTR"/>
    <property type="match status" value="1"/>
</dbReference>
<keyword evidence="4" id="KW-0540">Nuclease</keyword>
<feature type="domain" description="Reverse transcriptase" evidence="9">
    <location>
        <begin position="493"/>
        <end position="672"/>
    </location>
</feature>
<evidence type="ECO:0000256" key="1">
    <source>
        <dbReference type="ARBA" id="ARBA00012493"/>
    </source>
</evidence>
<dbReference type="InterPro" id="IPR036875">
    <property type="entry name" value="Znf_CCHC_sf"/>
</dbReference>
<dbReference type="InterPro" id="IPR012337">
    <property type="entry name" value="RNaseH-like_sf"/>
</dbReference>
<dbReference type="GO" id="GO:0003964">
    <property type="term" value="F:RNA-directed DNA polymerase activity"/>
    <property type="evidence" value="ECO:0007669"/>
    <property type="project" value="UniProtKB-KW"/>
</dbReference>
<dbReference type="PROSITE" id="PS50878">
    <property type="entry name" value="RT_POL"/>
    <property type="match status" value="1"/>
</dbReference>
<dbReference type="SUPFAM" id="SSF53098">
    <property type="entry name" value="Ribonuclease H-like"/>
    <property type="match status" value="1"/>
</dbReference>
<dbReference type="InterPro" id="IPR050951">
    <property type="entry name" value="Retrovirus_Pol_polyprotein"/>
</dbReference>
<dbReference type="AlphaFoldDB" id="A0A4Y2MZC6"/>
<protein>
    <recommendedName>
        <fullName evidence="1">RNA-directed DNA polymerase</fullName>
        <ecNumber evidence="1">2.7.7.49</ecNumber>
    </recommendedName>
</protein>
<dbReference type="InterPro" id="IPR043128">
    <property type="entry name" value="Rev_trsase/Diguanyl_cyclase"/>
</dbReference>
<sequence>MSLPLLQSDGSMPSQETDNLSQNVLSAGNSFPNSGMLSMIPNLKGSNANDFFQCLEKVGKLAGWNKEYLLTISEVKIEGPAKKYYDSSIKQNSELTYDAFKNFIVSHFADDQSFAIDFAKFSSAQQYEHESVRDFSVRLQSLVNKSFCDDTEEYEVLSKFRTKILLSKFMSGLKPSLKAPLVVQNPTQFKDAVEVAIRVEKSLNLQNPNVNALASNPQDTEVEKLKQQQNDCLSKMSLMMEQMAILSDQISKLQNKSANTNSRPYVNPPVRRQVTCFYCNIKGHIEPDCRKKLRDQRRERQFANANRGKVFKKVKIPANSQQYINIKLDNVDNNMSVGQPLLIEKLDDRHADSFLIARTISKLEENNKCLALICNLSNSPVNLNKNMSLVQISPIQSSLVENVNNVSTSKVGKQIDWATQIDLSHLKDEQKLKVMDLLSKYNSVFAQDIAELGVCDLIEHEIHLTDQIPTRQKPYRVPYNLKPEMKKQINLLLEAGIIQPSKSPFCAPVLLVKKADNSYRLVADLRKLNSKTIPDNFPLPNLTEMIDGLSGAKYFSTLDLTSGFHQMVMHPDHTKYTAIATEFGLYEYKRLPFGLKNASASFQRLMNLVLAGLNEFQISCYIDDLVIASQDFETHIKRLQMVFDRLIQANLKVKPSKCSFLRNEISYLGHTIKEGQVFPDKKNLDSIKKALPPKNRKQVRSFLGLTGFYRKFIPNYSKVALPLTELTKDTTKFDWSEREQLAFEELKNYLISEPCLALPDFSKPFSVFTDASKYALGAVLVQEDETKFHHPISFASRKLSDAETRYSVVEREAMAIVFALNHFKNYLFGKHFTVYSDQQCLSKILKLKDPNSRIARWMLTLQQFDYTVIHKPGRLNQMADYLSRAKYPKEENVSVEQPDINTLELNSSTFVCNSMPVSEIIQKQNSDSYCNNIKNKLKSNFIFSPKSPKFFIKDDLLLCHTNTKNRHSHVAKLVVPQTLVPQILNLAHDNDACAHPGLTRTLKRIKQNYFWHKLYSQVQRYIGSCHSCIQRRRFHKNFKAPIQKIPTADYPFQKVAFDAIGPLVTSKHGNKWSIVMSDYFTRYAEAYALSNIQSSNVARVLIDFI</sequence>
<keyword evidence="5" id="KW-0255">Endonuclease</keyword>
<keyword evidence="3" id="KW-0548">Nucleotidyltransferase</keyword>
<name>A0A4Y2MZC6_ARAVE</name>
<evidence type="ECO:0000256" key="8">
    <source>
        <dbReference type="SAM" id="Coils"/>
    </source>
</evidence>
<dbReference type="GO" id="GO:0003676">
    <property type="term" value="F:nucleic acid binding"/>
    <property type="evidence" value="ECO:0007669"/>
    <property type="project" value="InterPro"/>
</dbReference>
<dbReference type="Pfam" id="PF00078">
    <property type="entry name" value="RVT_1"/>
    <property type="match status" value="1"/>
</dbReference>
<dbReference type="EC" id="2.7.7.49" evidence="1"/>